<evidence type="ECO:0000256" key="3">
    <source>
        <dbReference type="SAM" id="MobiDB-lite"/>
    </source>
</evidence>
<dbReference type="PANTHER" id="PTHR24341">
    <property type="entry name" value="HOMEOBOX PROTEIN ENGRAILED"/>
    <property type="match status" value="1"/>
</dbReference>
<dbReference type="InterPro" id="IPR050720">
    <property type="entry name" value="Engrailed_Homeobox_TFs"/>
</dbReference>
<proteinExistence type="predicted"/>
<accession>A0ABN8WKL2</accession>
<feature type="domain" description="Bromo" evidence="4">
    <location>
        <begin position="44"/>
        <end position="121"/>
    </location>
</feature>
<feature type="region of interest" description="Disordered" evidence="3">
    <location>
        <begin position="325"/>
        <end position="377"/>
    </location>
</feature>
<dbReference type="Proteomes" id="UP001162085">
    <property type="component" value="Chromosome 12"/>
</dbReference>
<evidence type="ECO:0000256" key="2">
    <source>
        <dbReference type="ARBA" id="ARBA00023242"/>
    </source>
</evidence>
<protein>
    <recommendedName>
        <fullName evidence="4">Bromo domain-containing protein</fullName>
    </recommendedName>
</protein>
<comment type="subcellular location">
    <subcellularLocation>
        <location evidence="1">Nucleus</location>
    </subcellularLocation>
</comment>
<feature type="region of interest" description="Disordered" evidence="3">
    <location>
        <begin position="149"/>
        <end position="172"/>
    </location>
</feature>
<dbReference type="PANTHER" id="PTHR24341:SF6">
    <property type="entry name" value="HOMEOBOX PROTEIN INVECTED"/>
    <property type="match status" value="1"/>
</dbReference>
<keyword evidence="6" id="KW-1185">Reference proteome</keyword>
<feature type="compositionally biased region" description="Acidic residues" evidence="3">
    <location>
        <begin position="160"/>
        <end position="171"/>
    </location>
</feature>
<evidence type="ECO:0000256" key="1">
    <source>
        <dbReference type="ARBA" id="ARBA00004123"/>
    </source>
</evidence>
<gene>
    <name evidence="5" type="primary">SUVZ12G0880</name>
    <name evidence="5" type="ORF">SUVZ_12G0880</name>
</gene>
<dbReference type="EMBL" id="OX365939">
    <property type="protein sequence ID" value="CAI4047311.1"/>
    <property type="molecule type" value="Genomic_DNA"/>
</dbReference>
<sequence>MTESVGDRTFRDLLVNVQSILIAASVKCRVVDESFPAKFFEKNPDKIYESYCKFIRNRSNSEGSIRNEDKLALTTINKRFEDGEYEPVQGGFYKLYHDIKLVCTMLIHFYPQGTRNYQLVDKFYKFSSELLLRECFRIGIALTQTNKSKSRSGKISSGNEADDNDDDDDATELDKTISNDFIKISMNYSLPISQTFHIKTKDMDLFSSIISKSNLDKRPHELPNTNFKINNVIPQTDIENEAPRLGFVGANTSNIPDPTLPPTEMMTRFLHPNWYALPTTVWLKYGNYNSWAPSFNENGTVVDSTTRGLIWLERIGYMDLYETSEKKTTQEEQLDANEDDKNIEQKHDNEVVDGKIDGAKSVDDNDDDDDDVSTISKNTDITEGNEQTIIKLQNLYNWTPSSYIGDDEIESFQNGTPDKLVSESLSKLKKLRKERILNRVSKPTTEEREIYFKVKRILKEVILAKKVSKLPINSVRAFPVLQTNYNGSIPVVRAQPGRKRKHKK</sequence>
<name>A0ABN8WKL2_SACUV</name>
<dbReference type="InterPro" id="IPR001487">
    <property type="entry name" value="Bromodomain"/>
</dbReference>
<dbReference type="Pfam" id="PF00439">
    <property type="entry name" value="Bromodomain"/>
    <property type="match status" value="1"/>
</dbReference>
<organism evidence="5 6">
    <name type="scientific">Saccharomyces uvarum</name>
    <name type="common">Yeast</name>
    <name type="synonym">Saccharomyces bayanus var. uvarum</name>
    <dbReference type="NCBI Taxonomy" id="230603"/>
    <lineage>
        <taxon>Eukaryota</taxon>
        <taxon>Fungi</taxon>
        <taxon>Dikarya</taxon>
        <taxon>Ascomycota</taxon>
        <taxon>Saccharomycotina</taxon>
        <taxon>Saccharomycetes</taxon>
        <taxon>Saccharomycetales</taxon>
        <taxon>Saccharomycetaceae</taxon>
        <taxon>Saccharomyces</taxon>
    </lineage>
</organism>
<evidence type="ECO:0000313" key="6">
    <source>
        <dbReference type="Proteomes" id="UP001162085"/>
    </source>
</evidence>
<keyword evidence="2" id="KW-0539">Nucleus</keyword>
<evidence type="ECO:0000313" key="5">
    <source>
        <dbReference type="EMBL" id="CAI4047311.1"/>
    </source>
</evidence>
<reference evidence="5" key="1">
    <citation type="submission" date="2022-10" db="EMBL/GenBank/DDBJ databases">
        <authorList>
            <person name="Byrne P K."/>
        </authorList>
    </citation>
    <scope>NUCLEOTIDE SEQUENCE</scope>
    <source>
        <strain evidence="5">ZP964</strain>
    </source>
</reference>
<evidence type="ECO:0000259" key="4">
    <source>
        <dbReference type="Pfam" id="PF00439"/>
    </source>
</evidence>
<feature type="compositionally biased region" description="Basic and acidic residues" evidence="3">
    <location>
        <begin position="339"/>
        <end position="363"/>
    </location>
</feature>